<organism evidence="11 12">
    <name type="scientific">Apolygus lucorum</name>
    <name type="common">Small green plant bug</name>
    <name type="synonym">Lygocoris lucorum</name>
    <dbReference type="NCBI Taxonomy" id="248454"/>
    <lineage>
        <taxon>Eukaryota</taxon>
        <taxon>Metazoa</taxon>
        <taxon>Ecdysozoa</taxon>
        <taxon>Arthropoda</taxon>
        <taxon>Hexapoda</taxon>
        <taxon>Insecta</taxon>
        <taxon>Pterygota</taxon>
        <taxon>Neoptera</taxon>
        <taxon>Paraneoptera</taxon>
        <taxon>Hemiptera</taxon>
        <taxon>Heteroptera</taxon>
        <taxon>Panheteroptera</taxon>
        <taxon>Cimicomorpha</taxon>
        <taxon>Miridae</taxon>
        <taxon>Mirini</taxon>
        <taxon>Apolygus</taxon>
    </lineage>
</organism>
<keyword evidence="8" id="KW-0472">Membrane</keyword>
<dbReference type="InterPro" id="IPR031896">
    <property type="entry name" value="INPP5B_PH_dom"/>
</dbReference>
<dbReference type="GO" id="GO:0030670">
    <property type="term" value="C:phagocytic vesicle membrane"/>
    <property type="evidence" value="ECO:0007669"/>
    <property type="project" value="UniProtKB-SubCell"/>
</dbReference>
<dbReference type="FunFam" id="2.60.40.10:FF:000132">
    <property type="entry name" value="Inositol polyphosphate 5-phosphatase OCRL-1 isoform b"/>
    <property type="match status" value="1"/>
</dbReference>
<dbReference type="PANTHER" id="PTHR11200:SF300">
    <property type="entry name" value="TYPE II INOSITOL 1,4,5-TRISPHOSPHATE 5-PHOSPHATASE"/>
    <property type="match status" value="1"/>
</dbReference>
<dbReference type="InterPro" id="IPR036691">
    <property type="entry name" value="Endo/exonu/phosph_ase_sf"/>
</dbReference>
<evidence type="ECO:0000259" key="10">
    <source>
        <dbReference type="PROSITE" id="PS50238"/>
    </source>
</evidence>
<dbReference type="FunFam" id="1.10.555.10:FF:000012">
    <property type="entry name" value="Putative inositol polyphosphate 5-phosphatase OCRL-1"/>
    <property type="match status" value="1"/>
</dbReference>
<keyword evidence="5" id="KW-0967">Endosome</keyword>
<dbReference type="GO" id="GO:0007165">
    <property type="term" value="P:signal transduction"/>
    <property type="evidence" value="ECO:0007669"/>
    <property type="project" value="InterPro"/>
</dbReference>
<comment type="caution">
    <text evidence="11">The sequence shown here is derived from an EMBL/GenBank/DDBJ whole genome shotgun (WGS) entry which is preliminary data.</text>
</comment>
<reference evidence="11" key="1">
    <citation type="journal article" date="2021" name="Mol. Ecol. Resour.">
        <title>Apolygus lucorum genome provides insights into omnivorousness and mesophyll feeding.</title>
        <authorList>
            <person name="Liu Y."/>
            <person name="Liu H."/>
            <person name="Wang H."/>
            <person name="Huang T."/>
            <person name="Liu B."/>
            <person name="Yang B."/>
            <person name="Yin L."/>
            <person name="Li B."/>
            <person name="Zhang Y."/>
            <person name="Zhang S."/>
            <person name="Jiang F."/>
            <person name="Zhang X."/>
            <person name="Ren Y."/>
            <person name="Wang B."/>
            <person name="Wang S."/>
            <person name="Lu Y."/>
            <person name="Wu K."/>
            <person name="Fan W."/>
            <person name="Wang G."/>
        </authorList>
    </citation>
    <scope>NUCLEOTIDE SEQUENCE</scope>
    <source>
        <strain evidence="11">12Hb</strain>
    </source>
</reference>
<comment type="similarity">
    <text evidence="3">Belongs to the inositol 1,4,5-trisphosphate 5-phosphatase type II family.</text>
</comment>
<evidence type="ECO:0000313" key="12">
    <source>
        <dbReference type="Proteomes" id="UP000466442"/>
    </source>
</evidence>
<dbReference type="GO" id="GO:0031901">
    <property type="term" value="C:early endosome membrane"/>
    <property type="evidence" value="ECO:0007669"/>
    <property type="project" value="UniProtKB-SubCell"/>
</dbReference>
<protein>
    <recommendedName>
        <fullName evidence="4">phosphoinositide 5-phosphatase</fullName>
        <ecNumber evidence="4">3.1.3.36</ecNumber>
    </recommendedName>
</protein>
<dbReference type="InterPro" id="IPR047078">
    <property type="entry name" value="RhoGAP_OCRL1"/>
</dbReference>
<dbReference type="Pfam" id="PF21310">
    <property type="entry name" value="OCRL-like_ASH"/>
    <property type="match status" value="1"/>
</dbReference>
<accession>A0A6A4K4L4</accession>
<dbReference type="InterPro" id="IPR008936">
    <property type="entry name" value="Rho_GTPase_activation_prot"/>
</dbReference>
<dbReference type="GO" id="GO:0046856">
    <property type="term" value="P:phosphatidylinositol dephosphorylation"/>
    <property type="evidence" value="ECO:0007669"/>
    <property type="project" value="InterPro"/>
</dbReference>
<dbReference type="PROSITE" id="PS50238">
    <property type="entry name" value="RHOGAP"/>
    <property type="match status" value="1"/>
</dbReference>
<dbReference type="Pfam" id="PF22669">
    <property type="entry name" value="Exo_endo_phos2"/>
    <property type="match status" value="1"/>
</dbReference>
<dbReference type="SMART" id="SM00128">
    <property type="entry name" value="IPPc"/>
    <property type="match status" value="1"/>
</dbReference>
<dbReference type="Pfam" id="PF00620">
    <property type="entry name" value="RhoGAP"/>
    <property type="match status" value="1"/>
</dbReference>
<evidence type="ECO:0000313" key="11">
    <source>
        <dbReference type="EMBL" id="KAF6208252.1"/>
    </source>
</evidence>
<dbReference type="EMBL" id="WIXP02000007">
    <property type="protein sequence ID" value="KAF6208252.1"/>
    <property type="molecule type" value="Genomic_DNA"/>
</dbReference>
<dbReference type="Proteomes" id="UP000466442">
    <property type="component" value="Unassembled WGS sequence"/>
</dbReference>
<keyword evidence="9" id="KW-0968">Cytoplasmic vesicle</keyword>
<sequence>MSSVDITNLVQWKVNPGDTVISCVNASLMQDWLRMTRYLAIVTNGCSAALFVLTSANVPPTSVQEINIERIFPFDLNFKCDLESEAKDDGPDRFVAITYQKLILLFELELGDKSNMFVSELYEATGKVSEERGNEFLEFGWLQKYNPSFRIEQSDEEIEEQDDIIDNPEIPINRESLAKGASLLAMREAAIKFHMSKKEAEYTNTQTFRVFVGTWNVNNHLPTVSLQDWLACDIDPPDIYAVGFQELDLSTVAYVVSDSPREEEWRFQVEQGLHQGAEYKKVALIRLIGMLLIVYVRKEHFNHVKKVHVDSVGTGILSKMGNKGGVSVRMEIHNTSICFVNSHLAAHVVECERRNQDYKDICRRTSFSGFSPPLAIRDHDHIYWLGDLNYRIIPGMDVDVVKDYLARKKFPPILEYDQLNHQKRKGNAFIDFKEGPIDFMPTYKYDVGTDNWDSSGKERAPAWCDRILWKGDSIRQLEYRSHQVYRISDHKPVSAVFLADIKKVDNAKWRKIHEEVMKQLDKLENEFLPQATVDTTEIKFNPVNFLELQTRSLTIANNGQVPIKFKFVKKPKDVNYCKDWLTIDPFTSDINPGETCTIRLEVLVDKKSAYKLNSGQDQLYDILVLHLVGGRDIFITVAGEYERSCFGTSLETLAHIPGPIKEVHAGRLSELERQLRDSSQGLEAVGSYPVPKEVWFLVDHLHRHGMKTNQLFIQSGLTSEIEAIRTWLDCWSLDPMPGSVYSVAEALVLLLESTAEPIIPYECYSKSLEVAHTYQMCKKIVQELPFHKKNVFIYLCLFLRELVSHSDDNKLDVNTLATLFGGIFLRDPPWHKKVSAGKYWVTNQQNTFIRRKATFVSHFLTTDDPTLCQIVSTSGQ</sequence>
<feature type="domain" description="Rho-GAP" evidence="10">
    <location>
        <begin position="669"/>
        <end position="867"/>
    </location>
</feature>
<dbReference type="Gene3D" id="3.60.10.10">
    <property type="entry name" value="Endonuclease/exonuclease/phosphatase"/>
    <property type="match status" value="1"/>
</dbReference>
<dbReference type="InterPro" id="IPR000300">
    <property type="entry name" value="IPPc"/>
</dbReference>
<evidence type="ECO:0000256" key="4">
    <source>
        <dbReference type="ARBA" id="ARBA00013044"/>
    </source>
</evidence>
<dbReference type="CDD" id="cd04380">
    <property type="entry name" value="RhoGAP_OCRL1"/>
    <property type="match status" value="1"/>
</dbReference>
<keyword evidence="12" id="KW-1185">Reference proteome</keyword>
<dbReference type="InterPro" id="IPR037793">
    <property type="entry name" value="OCRL1/INPP5B_INPP5c"/>
</dbReference>
<evidence type="ECO:0000256" key="5">
    <source>
        <dbReference type="ARBA" id="ARBA00022753"/>
    </source>
</evidence>
<dbReference type="FunFam" id="3.60.10.10:FF:000004">
    <property type="entry name" value="Type II inositol 1,4,5-trisphosphate 5-phosphatase"/>
    <property type="match status" value="1"/>
</dbReference>
<dbReference type="Gene3D" id="2.30.29.110">
    <property type="match status" value="1"/>
</dbReference>
<evidence type="ECO:0000256" key="7">
    <source>
        <dbReference type="ARBA" id="ARBA00023098"/>
    </source>
</evidence>
<dbReference type="PANTHER" id="PTHR11200">
    <property type="entry name" value="INOSITOL 5-PHOSPHATASE"/>
    <property type="match status" value="1"/>
</dbReference>
<evidence type="ECO:0000256" key="3">
    <source>
        <dbReference type="ARBA" id="ARBA00005910"/>
    </source>
</evidence>
<evidence type="ECO:0000256" key="8">
    <source>
        <dbReference type="ARBA" id="ARBA00023136"/>
    </source>
</evidence>
<proteinExistence type="inferred from homology"/>
<dbReference type="InterPro" id="IPR048869">
    <property type="entry name" value="OCRL-1_2_ASH"/>
</dbReference>
<dbReference type="InterPro" id="IPR046985">
    <property type="entry name" value="IP5"/>
</dbReference>
<dbReference type="CDD" id="cd09093">
    <property type="entry name" value="INPP5c_INPP5B"/>
    <property type="match status" value="1"/>
</dbReference>
<dbReference type="AlphaFoldDB" id="A0A6A4K4L4"/>
<dbReference type="InterPro" id="IPR000198">
    <property type="entry name" value="RhoGAP_dom"/>
</dbReference>
<dbReference type="OrthoDB" id="7862313at2759"/>
<dbReference type="GO" id="GO:0004439">
    <property type="term" value="F:phosphatidylinositol-4,5-bisphosphate 5-phosphatase activity"/>
    <property type="evidence" value="ECO:0007669"/>
    <property type="project" value="UniProtKB-EC"/>
</dbReference>
<evidence type="ECO:0000256" key="6">
    <source>
        <dbReference type="ARBA" id="ARBA00022801"/>
    </source>
</evidence>
<evidence type="ECO:0000256" key="1">
    <source>
        <dbReference type="ARBA" id="ARBA00004146"/>
    </source>
</evidence>
<dbReference type="Gene3D" id="1.10.555.10">
    <property type="entry name" value="Rho GTPase activation protein"/>
    <property type="match status" value="1"/>
</dbReference>
<dbReference type="SUPFAM" id="SSF48350">
    <property type="entry name" value="GTPase activation domain, GAP"/>
    <property type="match status" value="1"/>
</dbReference>
<dbReference type="GO" id="GO:0052745">
    <property type="term" value="F:inositol phosphate phosphatase activity"/>
    <property type="evidence" value="ECO:0007669"/>
    <property type="project" value="InterPro"/>
</dbReference>
<evidence type="ECO:0000256" key="9">
    <source>
        <dbReference type="ARBA" id="ARBA00023329"/>
    </source>
</evidence>
<dbReference type="EC" id="3.1.3.36" evidence="4"/>
<gene>
    <name evidence="11" type="ORF">GE061_016704</name>
</gene>
<dbReference type="SUPFAM" id="SSF56219">
    <property type="entry name" value="DNase I-like"/>
    <property type="match status" value="1"/>
</dbReference>
<comment type="subcellular location">
    <subcellularLocation>
        <location evidence="2">Cytoplasmic vesicle</location>
        <location evidence="2">Phagosome membrane</location>
    </subcellularLocation>
    <subcellularLocation>
        <location evidence="1">Early endosome membrane</location>
    </subcellularLocation>
</comment>
<keyword evidence="7" id="KW-0443">Lipid metabolism</keyword>
<evidence type="ECO:0000256" key="2">
    <source>
        <dbReference type="ARBA" id="ARBA00004580"/>
    </source>
</evidence>
<dbReference type="SMART" id="SM00324">
    <property type="entry name" value="RhoGAP"/>
    <property type="match status" value="1"/>
</dbReference>
<dbReference type="Pfam" id="PF16776">
    <property type="entry name" value="INPP5B_PH"/>
    <property type="match status" value="1"/>
</dbReference>
<keyword evidence="6" id="KW-0378">Hydrolase</keyword>
<dbReference type="InterPro" id="IPR013783">
    <property type="entry name" value="Ig-like_fold"/>
</dbReference>
<dbReference type="Gene3D" id="2.60.40.10">
    <property type="entry name" value="Immunoglobulins"/>
    <property type="match status" value="1"/>
</dbReference>
<name>A0A6A4K4L4_APOLU</name>